<keyword evidence="2" id="KW-1185">Reference proteome</keyword>
<proteinExistence type="predicted"/>
<comment type="caution">
    <text evidence="1">The sequence shown here is derived from an EMBL/GenBank/DDBJ whole genome shotgun (WGS) entry which is preliminary data.</text>
</comment>
<sequence>MSVGQAQTPATLRSILVDSSRRKSDRVHTGPDEFSSSSRPRLHSQTSRMWSVIGWTAGARGAMGCCAVIISLLLLLAVLLFPRSGPVRHRIPCWGPSCRAFVDALAASINASRDACQDFHNYVCDGWRPRFGGRSMLEDAAIGFRRSVGERVARTSPPRQSQSSHDKAVMLYKSCLAKSSHRLDEFKRFLRDRRLPWPKVDKQASLVEVVMDLIVNWHFPVFFYVYHLSVPAPSASTAPKLPSARIVFTDDFLGLGPRLLQNERELRKNNTEHICRLRDALVESSDEESDAVSCQQLDQLQKEVLGNLTASAGAGSREDEPPAMYNGIDSFAGDLTPSVSGYHWFWLLTRHKTGVEFSPATARVEVRNRRQMRTLGGLFGSNQQRTDLLRVTGLCVVQGLGRFASDELAALIYEDQSARAARHSDLCYEIVDRMVPGLLPSPYIALLLDSERVAKATKVFDAVKRTVSDSLRRANWLNNAARSGALARVKRSVLTFEAVLTDEAAGKEEPFKAVTAKLPDLGDSFIDNISFIPRSFWDDVHRSLTTSSYGFGPGTSFQSMRDPVQRMLWWGDMWRQPDASAVAMLSRDVILPNLYMLETVFPAGAYESINYGVVGSLLARHLMAMSFKSDGTKSSGSKLQNIATNDSVQCIREAFLRIDPNDTESGENPRDLEAMLVAVASLKPLFDALSVSPGYPDWSLGFSEYSAEQLFFLALCFPSCASSWDRTVPGSTNLSRASWCNVPLILFDGFGEAFRCSPGQTMNPRSKCAAWRQ</sequence>
<name>A0ACB7S022_HYAAI</name>
<reference evidence="1" key="1">
    <citation type="submission" date="2020-05" db="EMBL/GenBank/DDBJ databases">
        <title>Large-scale comparative analyses of tick genomes elucidate their genetic diversity and vector capacities.</title>
        <authorList>
            <person name="Jia N."/>
            <person name="Wang J."/>
            <person name="Shi W."/>
            <person name="Du L."/>
            <person name="Sun Y."/>
            <person name="Zhan W."/>
            <person name="Jiang J."/>
            <person name="Wang Q."/>
            <person name="Zhang B."/>
            <person name="Ji P."/>
            <person name="Sakyi L.B."/>
            <person name="Cui X."/>
            <person name="Yuan T."/>
            <person name="Jiang B."/>
            <person name="Yang W."/>
            <person name="Lam T.T.-Y."/>
            <person name="Chang Q."/>
            <person name="Ding S."/>
            <person name="Wang X."/>
            <person name="Zhu J."/>
            <person name="Ruan X."/>
            <person name="Zhao L."/>
            <person name="Wei J."/>
            <person name="Que T."/>
            <person name="Du C."/>
            <person name="Cheng J."/>
            <person name="Dai P."/>
            <person name="Han X."/>
            <person name="Huang E."/>
            <person name="Gao Y."/>
            <person name="Liu J."/>
            <person name="Shao H."/>
            <person name="Ye R."/>
            <person name="Li L."/>
            <person name="Wei W."/>
            <person name="Wang X."/>
            <person name="Wang C."/>
            <person name="Yang T."/>
            <person name="Huo Q."/>
            <person name="Li W."/>
            <person name="Guo W."/>
            <person name="Chen H."/>
            <person name="Zhou L."/>
            <person name="Ni X."/>
            <person name="Tian J."/>
            <person name="Zhou Y."/>
            <person name="Sheng Y."/>
            <person name="Liu T."/>
            <person name="Pan Y."/>
            <person name="Xia L."/>
            <person name="Li J."/>
            <person name="Zhao F."/>
            <person name="Cao W."/>
        </authorList>
    </citation>
    <scope>NUCLEOTIDE SEQUENCE</scope>
    <source>
        <strain evidence="1">Hyas-2018</strain>
    </source>
</reference>
<dbReference type="Proteomes" id="UP000821845">
    <property type="component" value="Chromosome 6"/>
</dbReference>
<evidence type="ECO:0000313" key="2">
    <source>
        <dbReference type="Proteomes" id="UP000821845"/>
    </source>
</evidence>
<organism evidence="1 2">
    <name type="scientific">Hyalomma asiaticum</name>
    <name type="common">Tick</name>
    <dbReference type="NCBI Taxonomy" id="266040"/>
    <lineage>
        <taxon>Eukaryota</taxon>
        <taxon>Metazoa</taxon>
        <taxon>Ecdysozoa</taxon>
        <taxon>Arthropoda</taxon>
        <taxon>Chelicerata</taxon>
        <taxon>Arachnida</taxon>
        <taxon>Acari</taxon>
        <taxon>Parasitiformes</taxon>
        <taxon>Ixodida</taxon>
        <taxon>Ixodoidea</taxon>
        <taxon>Ixodidae</taxon>
        <taxon>Hyalomminae</taxon>
        <taxon>Hyalomma</taxon>
    </lineage>
</organism>
<protein>
    <submittedName>
        <fullName evidence="1">Uncharacterized protein</fullName>
    </submittedName>
</protein>
<evidence type="ECO:0000313" key="1">
    <source>
        <dbReference type="EMBL" id="KAH6928075.1"/>
    </source>
</evidence>
<dbReference type="EMBL" id="CM023486">
    <property type="protein sequence ID" value="KAH6928075.1"/>
    <property type="molecule type" value="Genomic_DNA"/>
</dbReference>
<gene>
    <name evidence="1" type="ORF">HPB50_011342</name>
</gene>
<accession>A0ACB7S022</accession>